<dbReference type="EMBL" id="CP157390">
    <property type="protein sequence ID" value="XBM47448.1"/>
    <property type="molecule type" value="Genomic_DNA"/>
</dbReference>
<organism evidence="3">
    <name type="scientific">Leifsonia sp. NPDC080035</name>
    <dbReference type="NCBI Taxonomy" id="3143936"/>
    <lineage>
        <taxon>Bacteria</taxon>
        <taxon>Bacillati</taxon>
        <taxon>Actinomycetota</taxon>
        <taxon>Actinomycetes</taxon>
        <taxon>Micrococcales</taxon>
        <taxon>Microbacteriaceae</taxon>
        <taxon>Leifsonia</taxon>
    </lineage>
</organism>
<sequence length="174" mass="19243">MTGATTVTRDGRTLTLERVFAASPDRLWHALTDPDELMRWWGPPGYPVVHCTTDVRPGGVWHYCLRGLRTGREVWARAVYQDVVPPERLTYLECSSTPTGEITDERPGAFGTITLAPDGHGARFRAVLRWVDDLDRDRALRAGVAEGFSAALDLLQTHLDEAGSPHGPTDRPTP</sequence>
<dbReference type="SUPFAM" id="SSF55961">
    <property type="entry name" value="Bet v1-like"/>
    <property type="match status" value="1"/>
</dbReference>
<evidence type="ECO:0000256" key="1">
    <source>
        <dbReference type="ARBA" id="ARBA00006817"/>
    </source>
</evidence>
<proteinExistence type="inferred from homology"/>
<protein>
    <submittedName>
        <fullName evidence="3">SRPBCC domain-containing protein</fullName>
    </submittedName>
</protein>
<gene>
    <name evidence="3" type="ORF">AAME72_15360</name>
</gene>
<dbReference type="AlphaFoldDB" id="A0AAU7GBK2"/>
<feature type="domain" description="Activator of Hsp90 ATPase homologue 1/2-like C-terminal" evidence="2">
    <location>
        <begin position="22"/>
        <end position="159"/>
    </location>
</feature>
<dbReference type="Gene3D" id="3.30.530.20">
    <property type="match status" value="1"/>
</dbReference>
<evidence type="ECO:0000313" key="3">
    <source>
        <dbReference type="EMBL" id="XBM47448.1"/>
    </source>
</evidence>
<comment type="similarity">
    <text evidence="1">Belongs to the AHA1 family.</text>
</comment>
<dbReference type="Pfam" id="PF08327">
    <property type="entry name" value="AHSA1"/>
    <property type="match status" value="1"/>
</dbReference>
<dbReference type="RefSeq" id="WP_348787421.1">
    <property type="nucleotide sequence ID" value="NZ_CP157390.1"/>
</dbReference>
<dbReference type="InterPro" id="IPR023393">
    <property type="entry name" value="START-like_dom_sf"/>
</dbReference>
<name>A0AAU7GBK2_9MICO</name>
<accession>A0AAU7GBK2</accession>
<dbReference type="CDD" id="cd07814">
    <property type="entry name" value="SRPBCC_CalC_Aha1-like"/>
    <property type="match status" value="1"/>
</dbReference>
<reference evidence="3" key="1">
    <citation type="submission" date="2024-05" db="EMBL/GenBank/DDBJ databases">
        <title>The Natural Products Discovery Center: Release of the First 8490 Sequenced Strains for Exploring Actinobacteria Biosynthetic Diversity.</title>
        <authorList>
            <person name="Kalkreuter E."/>
            <person name="Kautsar S.A."/>
            <person name="Yang D."/>
            <person name="Bader C.D."/>
            <person name="Teijaro C.N."/>
            <person name="Fluegel L."/>
            <person name="Davis C.M."/>
            <person name="Simpson J.R."/>
            <person name="Lauterbach L."/>
            <person name="Steele A.D."/>
            <person name="Gui C."/>
            <person name="Meng S."/>
            <person name="Li G."/>
            <person name="Viehrig K."/>
            <person name="Ye F."/>
            <person name="Su P."/>
            <person name="Kiefer A.F."/>
            <person name="Nichols A."/>
            <person name="Cepeda A.J."/>
            <person name="Yan W."/>
            <person name="Fan B."/>
            <person name="Jiang Y."/>
            <person name="Adhikari A."/>
            <person name="Zheng C.-J."/>
            <person name="Schuster L."/>
            <person name="Cowan T.M."/>
            <person name="Smanski M.J."/>
            <person name="Chevrette M.G."/>
            <person name="de Carvalho L.P.S."/>
            <person name="Shen B."/>
        </authorList>
    </citation>
    <scope>NUCLEOTIDE SEQUENCE</scope>
    <source>
        <strain evidence="3">NPDC080035</strain>
    </source>
</reference>
<dbReference type="InterPro" id="IPR013538">
    <property type="entry name" value="ASHA1/2-like_C"/>
</dbReference>
<evidence type="ECO:0000259" key="2">
    <source>
        <dbReference type="Pfam" id="PF08327"/>
    </source>
</evidence>